<accession>A0ACC2XWQ2</accession>
<dbReference type="EMBL" id="JASBWV010000001">
    <property type="protein sequence ID" value="KAJ9127769.1"/>
    <property type="molecule type" value="Genomic_DNA"/>
</dbReference>
<gene>
    <name evidence="1" type="ORF">QFC24_000052</name>
</gene>
<dbReference type="Proteomes" id="UP001234202">
    <property type="component" value="Unassembled WGS sequence"/>
</dbReference>
<sequence>MERPRQGRQESPVTVLDSEEEREEFYALQREKRRKRKQERGINMSESESGSASASTHDASRRTGGRVAAAPRGSGGGGGGDGDDSIRIIGVKRGRRSTEFASDKEKEGVEGQDDEIQYVGVVPTGAALRLEQPRRTSVPSGSRSIPLAGGVVVGKNLNSIDDNDNSDSEPRMGMMHESDTDPDAPSALRAGLAKYKYSSYTASSHNASSSSSSSMTASKTTTAANAERRTTMTITNRVIPTSRAAVAKLHARSFTTTATVAAVAERSRDQSRERSETASASASVRSHTGSVEEGSASAAMDESAAATAGAGKKKRSSVVSKKTKPAVPDMPVAPEQIKELDGCVVCGTRFDRRKTAKTRWAHMVDCFPAGHQPGDARPDLSLLVSEALDKLSRNTFHPALATQTTLLQSVALKQQQPNLPPLLRPVAPIVAGEAPSVVDMHFDQTKSGRARLNARKRALATRKGGNAAEVRVVGVDAESRGGVGLSEEIRNMLHEEYAEDRERSVDAEVAGVDGAGAAGGHAGQAGMDVDSDSEGEIPFPPTQTFGQSSLQARMARGGNSEPRGLFEAGRSSVNEVVLGKEEEPNPEAEPGQPFRSGEVDRQLDGSSSRNGTTVKATSVTPEADVISKGQHNGGAERDDYGVERHEGNGSGNTRFRLGLAPQEVMFVREQNGDKQTLAGNRRSGLQRAESESPHDRMLHDERMEEGHSFFEDLLPYASSPPPPPTTPLKLLARGMVTPLKRKIENGEESPSADSPALSRLAKRMARSSMSSPRIPGLSHLRDEFGDGAAFADAVDEEMWEEDKWGDDAVMAWEQDATPHSSVRYTAGTVQAQQVTGRQQQAAGTRDMNRDMESSESDVPLSKSIPVRRIKKASIKSATSDEDAAENEASATGAVSSQQHRQNLLDRGMPDYASWDLPDLQSAVSVFGLKSSKIAKTMIKQLQQCWEAIHPEKPVKGKGKGRAKAAPKATVARARKKKAAAAGEAEASEEENLAGEPASQAEPKKRAARKPAVKKADKPPPLTVEELNAEFEKILLEPDLYIKLLRYEVSA</sequence>
<keyword evidence="2" id="KW-1185">Reference proteome</keyword>
<evidence type="ECO:0000313" key="2">
    <source>
        <dbReference type="Proteomes" id="UP001234202"/>
    </source>
</evidence>
<reference evidence="1" key="1">
    <citation type="submission" date="2023-04" db="EMBL/GenBank/DDBJ databases">
        <title>Draft Genome sequencing of Naganishia species isolated from polar environments using Oxford Nanopore Technology.</title>
        <authorList>
            <person name="Leo P."/>
            <person name="Venkateswaran K."/>
        </authorList>
    </citation>
    <scope>NUCLEOTIDE SEQUENCE</scope>
    <source>
        <strain evidence="1">DBVPG 5303</strain>
    </source>
</reference>
<comment type="caution">
    <text evidence="1">The sequence shown here is derived from an EMBL/GenBank/DDBJ whole genome shotgun (WGS) entry which is preliminary data.</text>
</comment>
<protein>
    <submittedName>
        <fullName evidence="1">Uncharacterized protein</fullName>
    </submittedName>
</protein>
<proteinExistence type="predicted"/>
<name>A0ACC2XWQ2_9TREE</name>
<organism evidence="1 2">
    <name type="scientific">Naganishia onofrii</name>
    <dbReference type="NCBI Taxonomy" id="1851511"/>
    <lineage>
        <taxon>Eukaryota</taxon>
        <taxon>Fungi</taxon>
        <taxon>Dikarya</taxon>
        <taxon>Basidiomycota</taxon>
        <taxon>Agaricomycotina</taxon>
        <taxon>Tremellomycetes</taxon>
        <taxon>Filobasidiales</taxon>
        <taxon>Filobasidiaceae</taxon>
        <taxon>Naganishia</taxon>
    </lineage>
</organism>
<evidence type="ECO:0000313" key="1">
    <source>
        <dbReference type="EMBL" id="KAJ9127769.1"/>
    </source>
</evidence>